<protein>
    <submittedName>
        <fullName evidence="2">Uncharacterized protein</fullName>
    </submittedName>
</protein>
<dbReference type="EMBL" id="FUXI01000008">
    <property type="protein sequence ID" value="SJZ62873.1"/>
    <property type="molecule type" value="Genomic_DNA"/>
</dbReference>
<evidence type="ECO:0000313" key="2">
    <source>
        <dbReference type="EMBL" id="SJZ62873.1"/>
    </source>
</evidence>
<dbReference type="RefSeq" id="WP_078806909.1">
    <property type="nucleotide sequence ID" value="NZ_FUXI01000008.1"/>
</dbReference>
<sequence length="198" mass="23493">MTKENYLEMYREDLLRNQARVTSVLLENGYYIQWKKVSIYIVYCLTISVACIYFSNLYPSLFAIFFSMLGILVGNFILVAIRLKIIYNYRKKIKESYSEFVEEHLKLATAISGSRKVVAEDEETFTIEGFVRIGKGKFEERKITLSKKQYLLKENSVNEDLLFTISMGYFSQRKRKRKAPLIHYRNKKDETFYEDRKA</sequence>
<proteinExistence type="predicted"/>
<keyword evidence="3" id="KW-1185">Reference proteome</keyword>
<evidence type="ECO:0000256" key="1">
    <source>
        <dbReference type="SAM" id="Phobius"/>
    </source>
</evidence>
<organism evidence="2 3">
    <name type="scientific">Pilibacter termitis</name>
    <dbReference type="NCBI Taxonomy" id="263852"/>
    <lineage>
        <taxon>Bacteria</taxon>
        <taxon>Bacillati</taxon>
        <taxon>Bacillota</taxon>
        <taxon>Bacilli</taxon>
        <taxon>Lactobacillales</taxon>
        <taxon>Enterococcaceae</taxon>
        <taxon>Pilibacter</taxon>
    </lineage>
</organism>
<feature type="transmembrane region" description="Helical" evidence="1">
    <location>
        <begin position="37"/>
        <end position="55"/>
    </location>
</feature>
<gene>
    <name evidence="2" type="ORF">SAMN02745116_00984</name>
</gene>
<reference evidence="2 3" key="1">
    <citation type="submission" date="2017-02" db="EMBL/GenBank/DDBJ databases">
        <authorList>
            <person name="Peterson S.W."/>
        </authorList>
    </citation>
    <scope>NUCLEOTIDE SEQUENCE [LARGE SCALE GENOMIC DNA]</scope>
    <source>
        <strain evidence="2 3">ATCC BAA-1030</strain>
    </source>
</reference>
<feature type="transmembrane region" description="Helical" evidence="1">
    <location>
        <begin position="61"/>
        <end position="83"/>
    </location>
</feature>
<dbReference type="AlphaFoldDB" id="A0A1T4M7A5"/>
<dbReference type="Proteomes" id="UP000190328">
    <property type="component" value="Unassembled WGS sequence"/>
</dbReference>
<accession>A0A1T4M7A5</accession>
<name>A0A1T4M7A5_9ENTE</name>
<keyword evidence="1" id="KW-0812">Transmembrane</keyword>
<keyword evidence="1" id="KW-1133">Transmembrane helix</keyword>
<dbReference type="STRING" id="263852.SAMN02745116_00984"/>
<evidence type="ECO:0000313" key="3">
    <source>
        <dbReference type="Proteomes" id="UP000190328"/>
    </source>
</evidence>
<keyword evidence="1" id="KW-0472">Membrane</keyword>